<dbReference type="GO" id="GO:0016747">
    <property type="term" value="F:acyltransferase activity, transferring groups other than amino-acyl groups"/>
    <property type="evidence" value="ECO:0007669"/>
    <property type="project" value="InterPro"/>
</dbReference>
<dbReference type="InterPro" id="IPR016181">
    <property type="entry name" value="Acyl_CoA_acyltransferase"/>
</dbReference>
<sequence>MKILRRLFPLYLPDFTSYVTHSEYGCYKKRITYCDPTRRQEIGFIEYTPNTGKIHLFYITHERYKNRGLGSQILTTVLNDIKQSGTTKVWLVTNIYPHPFWEKNNFIHVNHPHILLPVYTKQL</sequence>
<protein>
    <recommendedName>
        <fullName evidence="1">N-acetyltransferase domain-containing protein</fullName>
    </recommendedName>
</protein>
<dbReference type="Gene3D" id="3.40.630.30">
    <property type="match status" value="1"/>
</dbReference>
<dbReference type="Pfam" id="PF00583">
    <property type="entry name" value="Acetyltransf_1"/>
    <property type="match status" value="1"/>
</dbReference>
<feature type="domain" description="N-acetyltransferase" evidence="1">
    <location>
        <begin position="39"/>
        <end position="106"/>
    </location>
</feature>
<evidence type="ECO:0000259" key="1">
    <source>
        <dbReference type="Pfam" id="PF00583"/>
    </source>
</evidence>
<evidence type="ECO:0000313" key="2">
    <source>
        <dbReference type="EMBL" id="QHS91313.1"/>
    </source>
</evidence>
<organism evidence="2">
    <name type="scientific">viral metagenome</name>
    <dbReference type="NCBI Taxonomy" id="1070528"/>
    <lineage>
        <taxon>unclassified sequences</taxon>
        <taxon>metagenomes</taxon>
        <taxon>organismal metagenomes</taxon>
    </lineage>
</organism>
<dbReference type="InterPro" id="IPR000182">
    <property type="entry name" value="GNAT_dom"/>
</dbReference>
<dbReference type="CDD" id="cd04301">
    <property type="entry name" value="NAT_SF"/>
    <property type="match status" value="1"/>
</dbReference>
<dbReference type="AlphaFoldDB" id="A0A6C0BJ02"/>
<dbReference type="EMBL" id="MN739158">
    <property type="protein sequence ID" value="QHS91313.1"/>
    <property type="molecule type" value="Genomic_DNA"/>
</dbReference>
<dbReference type="SUPFAM" id="SSF55729">
    <property type="entry name" value="Acyl-CoA N-acyltransferases (Nat)"/>
    <property type="match status" value="1"/>
</dbReference>
<name>A0A6C0BJ02_9ZZZZ</name>
<accession>A0A6C0BJ02</accession>
<proteinExistence type="predicted"/>
<reference evidence="2" key="1">
    <citation type="journal article" date="2020" name="Nature">
        <title>Giant virus diversity and host interactions through global metagenomics.</title>
        <authorList>
            <person name="Schulz F."/>
            <person name="Roux S."/>
            <person name="Paez-Espino D."/>
            <person name="Jungbluth S."/>
            <person name="Walsh D.A."/>
            <person name="Denef V.J."/>
            <person name="McMahon K.D."/>
            <person name="Konstantinidis K.T."/>
            <person name="Eloe-Fadrosh E.A."/>
            <person name="Kyrpides N.C."/>
            <person name="Woyke T."/>
        </authorList>
    </citation>
    <scope>NUCLEOTIDE SEQUENCE</scope>
    <source>
        <strain evidence="2">GVMAG-M-3300013004-44</strain>
    </source>
</reference>